<reference evidence="4 5" key="1">
    <citation type="journal article" date="2017" name="PLoS Biol.">
        <title>The sea cucumber genome provides insights into morphological evolution and visceral regeneration.</title>
        <authorList>
            <person name="Zhang X."/>
            <person name="Sun L."/>
            <person name="Yuan J."/>
            <person name="Sun Y."/>
            <person name="Gao Y."/>
            <person name="Zhang L."/>
            <person name="Li S."/>
            <person name="Dai H."/>
            <person name="Hamel J.F."/>
            <person name="Liu C."/>
            <person name="Yu Y."/>
            <person name="Liu S."/>
            <person name="Lin W."/>
            <person name="Guo K."/>
            <person name="Jin S."/>
            <person name="Xu P."/>
            <person name="Storey K.B."/>
            <person name="Huan P."/>
            <person name="Zhang T."/>
            <person name="Zhou Y."/>
            <person name="Zhang J."/>
            <person name="Lin C."/>
            <person name="Li X."/>
            <person name="Xing L."/>
            <person name="Huo D."/>
            <person name="Sun M."/>
            <person name="Wang L."/>
            <person name="Mercier A."/>
            <person name="Li F."/>
            <person name="Yang H."/>
            <person name="Xiang J."/>
        </authorList>
    </citation>
    <scope>NUCLEOTIDE SEQUENCE [LARGE SCALE GENOMIC DNA]</scope>
    <source>
        <strain evidence="4">Shaxun</strain>
        <tissue evidence="4">Muscle</tissue>
    </source>
</reference>
<name>A0A2G8LN08_STIJA</name>
<dbReference type="InterPro" id="IPR013783">
    <property type="entry name" value="Ig-like_fold"/>
</dbReference>
<dbReference type="SUPFAM" id="SSF49265">
    <property type="entry name" value="Fibronectin type III"/>
    <property type="match status" value="4"/>
</dbReference>
<dbReference type="CDD" id="cd00063">
    <property type="entry name" value="FN3"/>
    <property type="match status" value="4"/>
</dbReference>
<feature type="transmembrane region" description="Helical" evidence="2">
    <location>
        <begin position="944"/>
        <end position="970"/>
    </location>
</feature>
<feature type="domain" description="Fibronectin type-III" evidence="3">
    <location>
        <begin position="121"/>
        <end position="217"/>
    </location>
</feature>
<keyword evidence="2" id="KW-0812">Transmembrane</keyword>
<gene>
    <name evidence="4" type="ORF">BSL78_01432</name>
</gene>
<feature type="domain" description="Fibronectin type-III" evidence="3">
    <location>
        <begin position="318"/>
        <end position="412"/>
    </location>
</feature>
<dbReference type="STRING" id="307972.A0A2G8LN08"/>
<dbReference type="PROSITE" id="PS50853">
    <property type="entry name" value="FN3"/>
    <property type="match status" value="8"/>
</dbReference>
<keyword evidence="2" id="KW-1133">Transmembrane helix</keyword>
<keyword evidence="5" id="KW-1185">Reference proteome</keyword>
<dbReference type="InterPro" id="IPR003961">
    <property type="entry name" value="FN3_dom"/>
</dbReference>
<dbReference type="OrthoDB" id="10253954at2759"/>
<evidence type="ECO:0000313" key="5">
    <source>
        <dbReference type="Proteomes" id="UP000230750"/>
    </source>
</evidence>
<accession>A0A2G8LN08</accession>
<dbReference type="Pfam" id="PF00041">
    <property type="entry name" value="fn3"/>
    <property type="match status" value="4"/>
</dbReference>
<dbReference type="EMBL" id="MRZV01000028">
    <property type="protein sequence ID" value="PIK61614.1"/>
    <property type="molecule type" value="Genomic_DNA"/>
</dbReference>
<dbReference type="Proteomes" id="UP000230750">
    <property type="component" value="Unassembled WGS sequence"/>
</dbReference>
<proteinExistence type="predicted"/>
<evidence type="ECO:0000256" key="2">
    <source>
        <dbReference type="SAM" id="Phobius"/>
    </source>
</evidence>
<comment type="caution">
    <text evidence="4">The sequence shown here is derived from an EMBL/GenBank/DDBJ whole genome shotgun (WGS) entry which is preliminary data.</text>
</comment>
<dbReference type="PANTHER" id="PTHR26391">
    <property type="entry name" value="INACTIVE TYROSINE-PROTEIN KINASE 7"/>
    <property type="match status" value="1"/>
</dbReference>
<evidence type="ECO:0000256" key="1">
    <source>
        <dbReference type="SAM" id="MobiDB-lite"/>
    </source>
</evidence>
<feature type="region of interest" description="Disordered" evidence="1">
    <location>
        <begin position="1163"/>
        <end position="1182"/>
    </location>
</feature>
<dbReference type="Gene3D" id="2.60.40.10">
    <property type="entry name" value="Immunoglobulins"/>
    <property type="match status" value="4"/>
</dbReference>
<feature type="domain" description="Fibronectin type-III" evidence="3">
    <location>
        <begin position="527"/>
        <end position="622"/>
    </location>
</feature>
<sequence length="1367" mass="151473">MRYLDLPNINIEDHPPSFPPSESAILEFSRINSSSVTVTWREWNENTDLGYGPVAAYKLEYRQAGGRFHEIRLDKEITTRQVNELAHDTLYEFRLVVGGDGIFSGYGPPTGIYPIRIPCGVPSNPVLTVNSTTVRSAIFHVQIPRRDEWKCSNLIAKLERKDGNIWKFVELISTEQTTAQVNVEGLNPCTISYYRIQISNNNETATSEEVELQTDPSVDPPPSLKFVSSTTNSARLNVTIYNYDDWSCDISAKVKLGPQTQDGVWSFRKLALDLGLPESSHDVNDLSPCTNYKYKLKISYSGGTLFSDEAEFMTKPTNPGKPSFEIKSYTSNSATFSVEVSSASDWSCGGAIMYIEKLDNEGRWAIQQNLSISDTEIVQNELKSCTSYTYRISILADGDPVVSNNVTFTSRASGPTAPSLGITSQHDSSAILNVAVPRQEDWSCANWTIRLHRKELNSATWELRKTFHTIPTSISETGLQVCTTYQYQVNITASIGENSMHSEGSDVQSGLTEIGSGVLQVVTTITAPSSLLDVSLVSIGKSSLEVGWTTPNCICCNDFINSYSYILKQNGDVYLQSESTLNRTAKFDDLIPYTNYTFQVRASNAGGHGDYCEPVRFLTLEDIPPKMNPPNRDWNATAIRVSWEPPIPPHGLITLYQIKFGLIGETATQEDIIPPARDWTATNLQADSSYALMVRAQTIIGFGNWSESVHITTDEAAPLPPRNVTIQGRSKTWFQVEWNPSSNNNGNITKYRVTCTEQESPTSKPLYEAFIMHNPSKVIYRANITSLEPSTTYEIMIFAYTSAGMGQPRVVTVSTKVTSDLTRLDATGVKVSPSKSTSGGKGFKITLPPLTQKYATNYVIATIITGEKSSYYRILRVFNRSDDEITFYLTAQDLKDINGNNTQYSGNLIIYVGVESKCGGESTIVWSDAIEIPVTIIRLSSNDLFVIIIVSSLALAMTIFLIAFTSIMVCRHFQDDWSYKRAEFDRDGSNYLALEKRATSTLDRYMPLKIKVPPEKKITSVTSLSKLTGNSPAEDGEGEPLSKTLDLIVFGPSLVDKASRTKSTDTSASNGDVDKGIDVVSTQTDVNGLMPEPADNMQHSKMVTRSNDVTARKGSLAALRPLTEENKAVVQKAVAKFKSARPQIYNSEIYDQSNTARIMNSESVKNRGQSEEVNGLNSSFSGGNMTRQSYDKVIVTNESQIIPRRNMVTFGKGDLRNHRLSGSYFEPDEETMGKSGRKQTGSYIDVNEIGTPQYISPGLLGTPSRDKENDVRAGSAYMKVFEPLLNKDRDLPLPPINPTQTTTTSYMEIEGHGKAGDNSLQTPKLRPTYLNPDVERIKMKRNGTICSSKASYIELDEEGMTRTGWTR</sequence>
<organism evidence="4 5">
    <name type="scientific">Stichopus japonicus</name>
    <name type="common">Sea cucumber</name>
    <dbReference type="NCBI Taxonomy" id="307972"/>
    <lineage>
        <taxon>Eukaryota</taxon>
        <taxon>Metazoa</taxon>
        <taxon>Echinodermata</taxon>
        <taxon>Eleutherozoa</taxon>
        <taxon>Echinozoa</taxon>
        <taxon>Holothuroidea</taxon>
        <taxon>Aspidochirotacea</taxon>
        <taxon>Aspidochirotida</taxon>
        <taxon>Stichopodidae</taxon>
        <taxon>Apostichopus</taxon>
    </lineage>
</organism>
<evidence type="ECO:0000259" key="3">
    <source>
        <dbReference type="PROSITE" id="PS50853"/>
    </source>
</evidence>
<feature type="domain" description="Fibronectin type-III" evidence="3">
    <location>
        <begin position="220"/>
        <end position="317"/>
    </location>
</feature>
<feature type="domain" description="Fibronectin type-III" evidence="3">
    <location>
        <begin position="414"/>
        <end position="512"/>
    </location>
</feature>
<feature type="domain" description="Fibronectin type-III" evidence="3">
    <location>
        <begin position="19"/>
        <end position="120"/>
    </location>
</feature>
<keyword evidence="2" id="KW-0472">Membrane</keyword>
<dbReference type="InterPro" id="IPR036116">
    <property type="entry name" value="FN3_sf"/>
</dbReference>
<feature type="domain" description="Fibronectin type-III" evidence="3">
    <location>
        <begin position="625"/>
        <end position="716"/>
    </location>
</feature>
<evidence type="ECO:0000313" key="4">
    <source>
        <dbReference type="EMBL" id="PIK61614.1"/>
    </source>
</evidence>
<dbReference type="PANTHER" id="PTHR26391:SF18">
    <property type="entry name" value="PROTEIN KINASE RECEPTOR TIE-1, PUTATIVE-RELATED"/>
    <property type="match status" value="1"/>
</dbReference>
<dbReference type="SMART" id="SM00060">
    <property type="entry name" value="FN3"/>
    <property type="match status" value="7"/>
</dbReference>
<feature type="domain" description="Fibronectin type-III" evidence="3">
    <location>
        <begin position="720"/>
        <end position="821"/>
    </location>
</feature>
<protein>
    <recommendedName>
        <fullName evidence="3">Fibronectin type-III domain-containing protein</fullName>
    </recommendedName>
</protein>
<feature type="compositionally biased region" description="Polar residues" evidence="1">
    <location>
        <begin position="1171"/>
        <end position="1182"/>
    </location>
</feature>